<keyword evidence="2" id="KW-1185">Reference proteome</keyword>
<dbReference type="EMBL" id="WXYO01000001">
    <property type="protein sequence ID" value="NAS10611.1"/>
    <property type="molecule type" value="Genomic_DNA"/>
</dbReference>
<dbReference type="RefSeq" id="WP_161433410.1">
    <property type="nucleotide sequence ID" value="NZ_WXYO01000001.1"/>
</dbReference>
<accession>A0A6L9E7J8</accession>
<evidence type="ECO:0000313" key="2">
    <source>
        <dbReference type="Proteomes" id="UP000475249"/>
    </source>
</evidence>
<gene>
    <name evidence="1" type="ORF">GTQ38_01265</name>
</gene>
<reference evidence="1 2" key="1">
    <citation type="submission" date="2020-01" db="EMBL/GenBank/DDBJ databases">
        <title>Bacteria diversity of Porities sp.</title>
        <authorList>
            <person name="Wang G."/>
        </authorList>
    </citation>
    <scope>NUCLEOTIDE SEQUENCE [LARGE SCALE GENOMIC DNA]</scope>
    <source>
        <strain evidence="1 2">R33</strain>
    </source>
</reference>
<organism evidence="1 2">
    <name type="scientific">Poritiphilus flavus</name>
    <dbReference type="NCBI Taxonomy" id="2697053"/>
    <lineage>
        <taxon>Bacteria</taxon>
        <taxon>Pseudomonadati</taxon>
        <taxon>Bacteroidota</taxon>
        <taxon>Flavobacteriia</taxon>
        <taxon>Flavobacteriales</taxon>
        <taxon>Flavobacteriaceae</taxon>
        <taxon>Poritiphilus</taxon>
    </lineage>
</organism>
<protein>
    <submittedName>
        <fullName evidence="1">Uncharacterized protein</fullName>
    </submittedName>
</protein>
<proteinExistence type="predicted"/>
<dbReference type="AlphaFoldDB" id="A0A6L9E7J8"/>
<evidence type="ECO:0000313" key="1">
    <source>
        <dbReference type="EMBL" id="NAS10611.1"/>
    </source>
</evidence>
<sequence>MNKDQFIIIDDDATGCQNVHGIDVVWPIDVDLICQNIGKGESFFVETMKRYIGNY</sequence>
<comment type="caution">
    <text evidence="1">The sequence shown here is derived from an EMBL/GenBank/DDBJ whole genome shotgun (WGS) entry which is preliminary data.</text>
</comment>
<dbReference type="Proteomes" id="UP000475249">
    <property type="component" value="Unassembled WGS sequence"/>
</dbReference>
<name>A0A6L9E7J8_9FLAO</name>